<dbReference type="PANTHER" id="PTHR38037">
    <property type="entry name" value="ZN_PROTEASE DOMAIN-CONTAINING PROTEIN"/>
    <property type="match status" value="1"/>
</dbReference>
<dbReference type="InterPro" id="IPR008503">
    <property type="entry name" value="Asp_endopeptidase"/>
</dbReference>
<comment type="caution">
    <text evidence="2">The sequence shown here is derived from an EMBL/GenBank/DDBJ whole genome shotgun (WGS) entry which is preliminary data.</text>
</comment>
<gene>
    <name evidence="2" type="ORF">IFO69_13900</name>
</gene>
<dbReference type="InterPro" id="IPR021109">
    <property type="entry name" value="Peptidase_aspartic_dom_sf"/>
</dbReference>
<sequence>MKKHVIGRREKISLPEWDLFMISAKVDTGAYTNAIHCEWMEEKVIDGEEVLEFKLLSPKHRLFKDTTFRTNRYSLKKVKNSFGGAELRYKITTKVVMFDEEFETEFTLSDRSKMRNAILLGRKMLKGRFIVDVDETNLSKKSKASQK</sequence>
<dbReference type="Proteomes" id="UP000647133">
    <property type="component" value="Unassembled WGS sequence"/>
</dbReference>
<dbReference type="GO" id="GO:0006508">
    <property type="term" value="P:proteolysis"/>
    <property type="evidence" value="ECO:0007669"/>
    <property type="project" value="UniProtKB-KW"/>
</dbReference>
<organism evidence="2 3">
    <name type="scientific">Echinicola arenosa</name>
    <dbReference type="NCBI Taxonomy" id="2774144"/>
    <lineage>
        <taxon>Bacteria</taxon>
        <taxon>Pseudomonadati</taxon>
        <taxon>Bacteroidota</taxon>
        <taxon>Cytophagia</taxon>
        <taxon>Cytophagales</taxon>
        <taxon>Cyclobacteriaceae</taxon>
        <taxon>Echinicola</taxon>
    </lineage>
</organism>
<evidence type="ECO:0000313" key="2">
    <source>
        <dbReference type="EMBL" id="MBD8489847.1"/>
    </source>
</evidence>
<dbReference type="GO" id="GO:0008233">
    <property type="term" value="F:peptidase activity"/>
    <property type="evidence" value="ECO:0007669"/>
    <property type="project" value="UniProtKB-KW"/>
</dbReference>
<accession>A0ABR9AM62</accession>
<keyword evidence="2" id="KW-0645">Protease</keyword>
<keyword evidence="2" id="KW-0378">Hydrolase</keyword>
<dbReference type="RefSeq" id="WP_192010730.1">
    <property type="nucleotide sequence ID" value="NZ_JACYTQ010000004.1"/>
</dbReference>
<name>A0ABR9AM62_9BACT</name>
<dbReference type="Pfam" id="PF05618">
    <property type="entry name" value="Zn_protease"/>
    <property type="match status" value="1"/>
</dbReference>
<dbReference type="EMBL" id="JACYTQ010000004">
    <property type="protein sequence ID" value="MBD8489847.1"/>
    <property type="molecule type" value="Genomic_DNA"/>
</dbReference>
<dbReference type="Gene3D" id="2.40.70.10">
    <property type="entry name" value="Acid Proteases"/>
    <property type="match status" value="1"/>
</dbReference>
<reference evidence="2 3" key="1">
    <citation type="submission" date="2020-09" db="EMBL/GenBank/DDBJ databases">
        <title>Echinicola sp. CAU 1574 isolated from sand of Sido Beach.</title>
        <authorList>
            <person name="Kim W."/>
        </authorList>
    </citation>
    <scope>NUCLEOTIDE SEQUENCE [LARGE SCALE GENOMIC DNA]</scope>
    <source>
        <strain evidence="2 3">CAU 1574</strain>
    </source>
</reference>
<dbReference type="PANTHER" id="PTHR38037:SF2">
    <property type="entry name" value="ATP-DEPENDENT ZINC PROTEASE DOMAIN-CONTAINING PROTEIN-RELATED"/>
    <property type="match status" value="1"/>
</dbReference>
<keyword evidence="3" id="KW-1185">Reference proteome</keyword>
<evidence type="ECO:0000259" key="1">
    <source>
        <dbReference type="Pfam" id="PF05618"/>
    </source>
</evidence>
<proteinExistence type="predicted"/>
<evidence type="ECO:0000313" key="3">
    <source>
        <dbReference type="Proteomes" id="UP000647133"/>
    </source>
</evidence>
<dbReference type="SUPFAM" id="SSF50630">
    <property type="entry name" value="Acid proteases"/>
    <property type="match status" value="1"/>
</dbReference>
<protein>
    <submittedName>
        <fullName evidence="2">ATP-dependent zinc protease</fullName>
    </submittedName>
</protein>
<feature type="domain" description="Retropepsin-like aspartic endopeptidase" evidence="1">
    <location>
        <begin position="5"/>
        <end position="141"/>
    </location>
</feature>